<evidence type="ECO:0000313" key="3">
    <source>
        <dbReference type="Proteomes" id="UP001305702"/>
    </source>
</evidence>
<organism evidence="2 3">
    <name type="scientific">Paenibacillus aurantius</name>
    <dbReference type="NCBI Taxonomy" id="2918900"/>
    <lineage>
        <taxon>Bacteria</taxon>
        <taxon>Bacillati</taxon>
        <taxon>Bacillota</taxon>
        <taxon>Bacilli</taxon>
        <taxon>Bacillales</taxon>
        <taxon>Paenibacillaceae</taxon>
        <taxon>Paenibacillus</taxon>
    </lineage>
</organism>
<dbReference type="PANTHER" id="PTHR38442">
    <property type="entry name" value="INNER MEMBRANE PROTEIN-RELATED"/>
    <property type="match status" value="1"/>
</dbReference>
<dbReference type="Pfam" id="PF04286">
    <property type="entry name" value="DUF445"/>
    <property type="match status" value="1"/>
</dbReference>
<evidence type="ECO:0000313" key="2">
    <source>
        <dbReference type="EMBL" id="WNQ13829.1"/>
    </source>
</evidence>
<dbReference type="EMBL" id="CP130318">
    <property type="protein sequence ID" value="WNQ13829.1"/>
    <property type="molecule type" value="Genomic_DNA"/>
</dbReference>
<gene>
    <name evidence="2" type="ORF">MJA45_12685</name>
</gene>
<feature type="transmembrane region" description="Helical" evidence="1">
    <location>
        <begin position="397"/>
        <end position="419"/>
    </location>
</feature>
<dbReference type="RefSeq" id="WP_315607610.1">
    <property type="nucleotide sequence ID" value="NZ_CP130318.1"/>
</dbReference>
<keyword evidence="1" id="KW-0812">Transmembrane</keyword>
<reference evidence="2 3" key="1">
    <citation type="submission" date="2022-02" db="EMBL/GenBank/DDBJ databases">
        <title>Paenibacillus sp. MBLB1776 Whole Genome Shotgun Sequencing.</title>
        <authorList>
            <person name="Hwang C.Y."/>
            <person name="Cho E.-S."/>
            <person name="Seo M.-J."/>
        </authorList>
    </citation>
    <scope>NUCLEOTIDE SEQUENCE [LARGE SCALE GENOMIC DNA]</scope>
    <source>
        <strain evidence="2 3">MBLB1776</strain>
    </source>
</reference>
<dbReference type="AlphaFoldDB" id="A0AA96RK00"/>
<dbReference type="KEGG" id="paun:MJA45_12685"/>
<feature type="transmembrane region" description="Helical" evidence="1">
    <location>
        <begin position="12"/>
        <end position="31"/>
    </location>
</feature>
<keyword evidence="3" id="KW-1185">Reference proteome</keyword>
<keyword evidence="1" id="KW-1133">Transmembrane helix</keyword>
<protein>
    <submittedName>
        <fullName evidence="2">DUF445 domain-containing protein</fullName>
    </submittedName>
</protein>
<dbReference type="PANTHER" id="PTHR38442:SF1">
    <property type="entry name" value="INNER MEMBRANE PROTEIN"/>
    <property type="match status" value="1"/>
</dbReference>
<evidence type="ECO:0000256" key="1">
    <source>
        <dbReference type="SAM" id="Phobius"/>
    </source>
</evidence>
<keyword evidence="1" id="KW-0472">Membrane</keyword>
<dbReference type="GO" id="GO:0005886">
    <property type="term" value="C:plasma membrane"/>
    <property type="evidence" value="ECO:0007669"/>
    <property type="project" value="TreeGrafter"/>
</dbReference>
<name>A0AA96RK00_9BACL</name>
<accession>A0AA96RK00</accession>
<dbReference type="Proteomes" id="UP001305702">
    <property type="component" value="Chromosome"/>
</dbReference>
<sequence>MKPTKPKRGTKSIAAVSLGIMGAGFLATLPVNGTVWGALLQGGFEAGVVGGLADWFAVTALFRHPLGIPIPHTALLTKNRAKITDALVNTVENDLLSKETLAGHLRQTAIFGKLLDAASRELNSDEAERMILALSRDLLDRLPTEQIALMLVKELKEYLLSVDLMPLVEKAMDGVLTHGYEAKAFDLAVGKFEEWAVKPETRQQMGTMAMKALEGLQVNGFMGFAVNAFIGMMDADKVGGMIQKFLLTTIWELQQDGSPKREGALGAIRNEMLRLKGSPEFAEQIGRWQQGWIGSWEFGEPVSGMIDRLMEKARAFVDSPDYVNGFVRPKLSLLLDKLREDEGRSAKAEGWIQGKLAVFLEANHSKIGQLVREKLNQFDNETLIAMMEDRIGQDLQWIRINGALCGFLIGLVLAVFKLVV</sequence>
<proteinExistence type="predicted"/>
<dbReference type="InterPro" id="IPR007383">
    <property type="entry name" value="DUF445"/>
</dbReference>